<name>A0A4Z0QZS5_9FIRM</name>
<dbReference type="EMBL" id="SPQQ01000008">
    <property type="protein sequence ID" value="TGE36292.1"/>
    <property type="molecule type" value="Genomic_DNA"/>
</dbReference>
<gene>
    <name evidence="2" type="ORF">E4K67_20345</name>
</gene>
<dbReference type="Proteomes" id="UP000298460">
    <property type="component" value="Unassembled WGS sequence"/>
</dbReference>
<dbReference type="AlphaFoldDB" id="A0A4Z0QZS5"/>
<evidence type="ECO:0000256" key="1">
    <source>
        <dbReference type="SAM" id="MobiDB-lite"/>
    </source>
</evidence>
<organism evidence="2 3">
    <name type="scientific">Desulfosporosinus fructosivorans</name>
    <dbReference type="NCBI Taxonomy" id="2018669"/>
    <lineage>
        <taxon>Bacteria</taxon>
        <taxon>Bacillati</taxon>
        <taxon>Bacillota</taxon>
        <taxon>Clostridia</taxon>
        <taxon>Eubacteriales</taxon>
        <taxon>Desulfitobacteriaceae</taxon>
        <taxon>Desulfosporosinus</taxon>
    </lineage>
</organism>
<proteinExistence type="predicted"/>
<evidence type="ECO:0000313" key="2">
    <source>
        <dbReference type="EMBL" id="TGE36292.1"/>
    </source>
</evidence>
<sequence length="111" mass="12492">MSLEKCFVGAFVFKKARAARGYPIDLVPLSDRGHRAEQMHKGFPRNLGETVTSILSVRWGSRVNNSRLSKACSQPWEERRMRIEDGTAKRRKRSAAGCDNSSRSAVIVPMK</sequence>
<comment type="caution">
    <text evidence="2">The sequence shown here is derived from an EMBL/GenBank/DDBJ whole genome shotgun (WGS) entry which is preliminary data.</text>
</comment>
<protein>
    <submittedName>
        <fullName evidence="2">Uncharacterized protein</fullName>
    </submittedName>
</protein>
<feature type="region of interest" description="Disordered" evidence="1">
    <location>
        <begin position="86"/>
        <end position="111"/>
    </location>
</feature>
<evidence type="ECO:0000313" key="3">
    <source>
        <dbReference type="Proteomes" id="UP000298460"/>
    </source>
</evidence>
<keyword evidence="3" id="KW-1185">Reference proteome</keyword>
<reference evidence="2 3" key="1">
    <citation type="submission" date="2019-03" db="EMBL/GenBank/DDBJ databases">
        <title>Draft Genome Sequence of Desulfosporosinus fructosivorans Strain 63.6F, Isolated from Marine Sediment in the Baltic Sea.</title>
        <authorList>
            <person name="Hausmann B."/>
            <person name="Vandieken V."/>
            <person name="Pjevac P."/>
            <person name="Schreck K."/>
            <person name="Herbold C.W."/>
            <person name="Loy A."/>
        </authorList>
    </citation>
    <scope>NUCLEOTIDE SEQUENCE [LARGE SCALE GENOMIC DNA]</scope>
    <source>
        <strain evidence="2 3">63.6F</strain>
    </source>
</reference>
<accession>A0A4Z0QZS5</accession>